<dbReference type="InterPro" id="IPR009003">
    <property type="entry name" value="Peptidase_S1_PA"/>
</dbReference>
<organism evidence="1 2">
    <name type="scientific">Cucumis sativus</name>
    <name type="common">Cucumber</name>
    <dbReference type="NCBI Taxonomy" id="3659"/>
    <lineage>
        <taxon>Eukaryota</taxon>
        <taxon>Viridiplantae</taxon>
        <taxon>Streptophyta</taxon>
        <taxon>Embryophyta</taxon>
        <taxon>Tracheophyta</taxon>
        <taxon>Spermatophyta</taxon>
        <taxon>Magnoliopsida</taxon>
        <taxon>eudicotyledons</taxon>
        <taxon>Gunneridae</taxon>
        <taxon>Pentapetalae</taxon>
        <taxon>rosids</taxon>
        <taxon>fabids</taxon>
        <taxon>Cucurbitales</taxon>
        <taxon>Cucurbitaceae</taxon>
        <taxon>Benincaseae</taxon>
        <taxon>Cucumis</taxon>
    </lineage>
</organism>
<protein>
    <recommendedName>
        <fullName evidence="3">Peptidase S1 domain-containing protein</fullName>
    </recommendedName>
</protein>
<dbReference type="eggNOG" id="KOG1421">
    <property type="taxonomic scope" value="Eukaryota"/>
</dbReference>
<dbReference type="Proteomes" id="UP000029981">
    <property type="component" value="Chromosome 3"/>
</dbReference>
<gene>
    <name evidence="1" type="ORF">Csa_3G346390</name>
</gene>
<reference evidence="1 2" key="1">
    <citation type="journal article" date="2009" name="Nat. Genet.">
        <title>The genome of the cucumber, Cucumis sativus L.</title>
        <authorList>
            <person name="Huang S."/>
            <person name="Li R."/>
            <person name="Zhang Z."/>
            <person name="Li L."/>
            <person name="Gu X."/>
            <person name="Fan W."/>
            <person name="Lucas W.J."/>
            <person name="Wang X."/>
            <person name="Xie B."/>
            <person name="Ni P."/>
            <person name="Ren Y."/>
            <person name="Zhu H."/>
            <person name="Li J."/>
            <person name="Lin K."/>
            <person name="Jin W."/>
            <person name="Fei Z."/>
            <person name="Li G."/>
            <person name="Staub J."/>
            <person name="Kilian A."/>
            <person name="van der Vossen E.A."/>
            <person name="Wu Y."/>
            <person name="Guo J."/>
            <person name="He J."/>
            <person name="Jia Z."/>
            <person name="Ren Y."/>
            <person name="Tian G."/>
            <person name="Lu Y."/>
            <person name="Ruan J."/>
            <person name="Qian W."/>
            <person name="Wang M."/>
            <person name="Huang Q."/>
            <person name="Li B."/>
            <person name="Xuan Z."/>
            <person name="Cao J."/>
            <person name="Asan"/>
            <person name="Wu Z."/>
            <person name="Zhang J."/>
            <person name="Cai Q."/>
            <person name="Bai Y."/>
            <person name="Zhao B."/>
            <person name="Han Y."/>
            <person name="Li Y."/>
            <person name="Li X."/>
            <person name="Wang S."/>
            <person name="Shi Q."/>
            <person name="Liu S."/>
            <person name="Cho W.K."/>
            <person name="Kim J.Y."/>
            <person name="Xu Y."/>
            <person name="Heller-Uszynska K."/>
            <person name="Miao H."/>
            <person name="Cheng Z."/>
            <person name="Zhang S."/>
            <person name="Wu J."/>
            <person name="Yang Y."/>
            <person name="Kang H."/>
            <person name="Li M."/>
            <person name="Liang H."/>
            <person name="Ren X."/>
            <person name="Shi Z."/>
            <person name="Wen M."/>
            <person name="Jian M."/>
            <person name="Yang H."/>
            <person name="Zhang G."/>
            <person name="Yang Z."/>
            <person name="Chen R."/>
            <person name="Liu S."/>
            <person name="Li J."/>
            <person name="Ma L."/>
            <person name="Liu H."/>
            <person name="Zhou Y."/>
            <person name="Zhao J."/>
            <person name="Fang X."/>
            <person name="Li G."/>
            <person name="Fang L."/>
            <person name="Li Y."/>
            <person name="Liu D."/>
            <person name="Zheng H."/>
            <person name="Zhang Y."/>
            <person name="Qin N."/>
            <person name="Li Z."/>
            <person name="Yang G."/>
            <person name="Yang S."/>
            <person name="Bolund L."/>
            <person name="Kristiansen K."/>
            <person name="Zheng H."/>
            <person name="Li S."/>
            <person name="Zhang X."/>
            <person name="Yang H."/>
            <person name="Wang J."/>
            <person name="Sun R."/>
            <person name="Zhang B."/>
            <person name="Jiang S."/>
            <person name="Wang J."/>
            <person name="Du Y."/>
            <person name="Li S."/>
        </authorList>
    </citation>
    <scope>NUCLEOTIDE SEQUENCE [LARGE SCALE GENOMIC DNA]</scope>
    <source>
        <strain evidence="2">cv. 9930</strain>
    </source>
</reference>
<dbReference type="AlphaFoldDB" id="A0A0A0LCP3"/>
<dbReference type="SUPFAM" id="SSF50494">
    <property type="entry name" value="Trypsin-like serine proteases"/>
    <property type="match status" value="1"/>
</dbReference>
<dbReference type="STRING" id="3659.A0A0A0LCP3"/>
<reference evidence="1 2" key="2">
    <citation type="journal article" date="2009" name="PLoS ONE">
        <title>An integrated genetic and cytogenetic map of the cucumber genome.</title>
        <authorList>
            <person name="Ren Y."/>
            <person name="Zhang Z."/>
            <person name="Liu J."/>
            <person name="Staub J.E."/>
            <person name="Han Y."/>
            <person name="Cheng Z."/>
            <person name="Li X."/>
            <person name="Lu J."/>
            <person name="Miao H."/>
            <person name="Kang H."/>
            <person name="Xie B."/>
            <person name="Gu X."/>
            <person name="Wang X."/>
            <person name="Du Y."/>
            <person name="Jin W."/>
            <person name="Huang S."/>
        </authorList>
    </citation>
    <scope>NUCLEOTIDE SEQUENCE [LARGE SCALE GENOMIC DNA]</scope>
    <source>
        <strain evidence="2">cv. 9930</strain>
    </source>
</reference>
<proteinExistence type="predicted"/>
<reference evidence="1 2" key="4">
    <citation type="journal article" date="2011" name="BMC Genomics">
        <title>RNA-Seq improves annotation of protein-coding genes in the cucumber genome.</title>
        <authorList>
            <person name="Li Z."/>
            <person name="Zhang Z."/>
            <person name="Yan P."/>
            <person name="Huang S."/>
            <person name="Fei Z."/>
            <person name="Lin K."/>
        </authorList>
    </citation>
    <scope>NUCLEOTIDE SEQUENCE [LARGE SCALE GENOMIC DNA]</scope>
    <source>
        <strain evidence="2">cv. 9930</strain>
    </source>
</reference>
<accession>A0A0A0LCP3</accession>
<sequence length="183" mass="20346">MEQELLYKQREKGQLQLHPHNCPITPKLLALLDSFYSLISLVSSYWFCAYTAASGTKGGSSGSPVIDWQGRAVALNAGSKSSSASAFFLPLERVVRALKFLQMGRDCYDHKWEAVSIPRGTLQATFLHKGFDEIRRLGLRSETEQMVRVASPPGETGMLVVDSVVIIFTLSCTFKLQLDFILL</sequence>
<reference evidence="1 2" key="3">
    <citation type="journal article" date="2010" name="BMC Genomics">
        <title>Transcriptome sequencing and comparative analysis of cucumber flowers with different sex types.</title>
        <authorList>
            <person name="Guo S."/>
            <person name="Zheng Y."/>
            <person name="Joung J.G."/>
            <person name="Liu S."/>
            <person name="Zhang Z."/>
            <person name="Crasta O.R."/>
            <person name="Sobral B.W."/>
            <person name="Xu Y."/>
            <person name="Huang S."/>
            <person name="Fei Z."/>
        </authorList>
    </citation>
    <scope>NUCLEOTIDE SEQUENCE [LARGE SCALE GENOMIC DNA]</scope>
    <source>
        <strain evidence="2">cv. 9930</strain>
    </source>
</reference>
<dbReference type="PANTHER" id="PTHR46366">
    <property type="entry name" value="PRO-APOPTOTIC SERINE PROTEASE NMA111"/>
    <property type="match status" value="1"/>
</dbReference>
<dbReference type="InterPro" id="IPR043504">
    <property type="entry name" value="Peptidase_S1_PA_chymotrypsin"/>
</dbReference>
<dbReference type="Gene3D" id="2.40.10.10">
    <property type="entry name" value="Trypsin-like serine proteases"/>
    <property type="match status" value="1"/>
</dbReference>
<dbReference type="Gramene" id="KGN57841">
    <property type="protein sequence ID" value="KGN57841"/>
    <property type="gene ID" value="Csa_3G346390"/>
</dbReference>
<dbReference type="EMBL" id="CM002924">
    <property type="protein sequence ID" value="KGN57841.1"/>
    <property type="molecule type" value="Genomic_DNA"/>
</dbReference>
<evidence type="ECO:0000313" key="1">
    <source>
        <dbReference type="EMBL" id="KGN57841.1"/>
    </source>
</evidence>
<evidence type="ECO:0008006" key="3">
    <source>
        <dbReference type="Google" id="ProtNLM"/>
    </source>
</evidence>
<evidence type="ECO:0000313" key="2">
    <source>
        <dbReference type="Proteomes" id="UP000029981"/>
    </source>
</evidence>
<dbReference type="PANTHER" id="PTHR46366:SF1">
    <property type="entry name" value="PDZ DOMAIN-CONTAINING PROTEIN C1685.05"/>
    <property type="match status" value="1"/>
</dbReference>
<keyword evidence="2" id="KW-1185">Reference proteome</keyword>
<name>A0A0A0LCP3_CUCSA</name>